<keyword evidence="13" id="KW-0223">Dioxygenase</keyword>
<feature type="transmembrane region" description="Helical" evidence="11">
    <location>
        <begin position="88"/>
        <end position="111"/>
    </location>
</feature>
<evidence type="ECO:0000256" key="5">
    <source>
        <dbReference type="ARBA" id="ARBA00022989"/>
    </source>
</evidence>
<name>A0A1I3YRL7_9HYPH</name>
<evidence type="ECO:0000256" key="11">
    <source>
        <dbReference type="SAM" id="Phobius"/>
    </source>
</evidence>
<feature type="transmembrane region" description="Helical" evidence="11">
    <location>
        <begin position="173"/>
        <end position="191"/>
    </location>
</feature>
<gene>
    <name evidence="13" type="ORF">SAMN04488518_104194</name>
</gene>
<evidence type="ECO:0000256" key="6">
    <source>
        <dbReference type="ARBA" id="ARBA00023004"/>
    </source>
</evidence>
<keyword evidence="5 11" id="KW-1133">Transmembrane helix</keyword>
<evidence type="ECO:0000256" key="2">
    <source>
        <dbReference type="ARBA" id="ARBA00022692"/>
    </source>
</evidence>
<evidence type="ECO:0000256" key="9">
    <source>
        <dbReference type="ARBA" id="ARBA00034078"/>
    </source>
</evidence>
<feature type="transmembrane region" description="Helical" evidence="11">
    <location>
        <begin position="197"/>
        <end position="217"/>
    </location>
</feature>
<dbReference type="InterPro" id="IPR036922">
    <property type="entry name" value="Rieske_2Fe-2S_sf"/>
</dbReference>
<evidence type="ECO:0000259" key="12">
    <source>
        <dbReference type="PROSITE" id="PS51296"/>
    </source>
</evidence>
<keyword evidence="4" id="KW-0479">Metal-binding</keyword>
<reference evidence="13 14" key="1">
    <citation type="submission" date="2016-10" db="EMBL/GenBank/DDBJ databases">
        <authorList>
            <person name="Varghese N."/>
            <person name="Submissions S."/>
        </authorList>
    </citation>
    <scope>NUCLEOTIDE SEQUENCE [LARGE SCALE GENOMIC DNA]</scope>
    <source>
        <strain evidence="13 14">DSM 16392</strain>
    </source>
</reference>
<feature type="domain" description="Rieske" evidence="12">
    <location>
        <begin position="236"/>
        <end position="332"/>
    </location>
</feature>
<comment type="similarity">
    <text evidence="10">Belongs to the bacterial ring-hydroxylating dioxygenase ferredoxin component family.</text>
</comment>
<dbReference type="PANTHER" id="PTHR21496:SF0">
    <property type="entry name" value="RIESKE DOMAIN-CONTAINING PROTEIN"/>
    <property type="match status" value="1"/>
</dbReference>
<keyword evidence="6" id="KW-0408">Iron</keyword>
<keyword evidence="7" id="KW-0411">Iron-sulfur</keyword>
<dbReference type="SUPFAM" id="SSF50022">
    <property type="entry name" value="ISP domain"/>
    <property type="match status" value="1"/>
</dbReference>
<sequence length="355" mass="39841">MSVKYVPVIWNRTKFVYDAVVLATVGAYLGIYIYVAPMFQTVTRPIDWDIYKAQAFGTCVFFLLTFILCIGPLARLDKRFLPLLYNRRHLGVITCVLAYFHVDNILGWYNAFSPINRYVSVFIVNTSFDRFLGFPFEILGVFALLILTILAVTSHDFWLHFLKPTLWKTLHMGIYLAYALVVAHVALGALQSAAGPFMTTAVGASVALVATLHLLAARKEHLFDTQQNTMDDSGTWMDAGDPKDVPDKRARIISITDDERVAIFRNGKKLSAISNVCAHQNGPLGEGKIVYGCVTCPWHGYQYRLEDGKSPPPFTEKISTYRLKLENGRLWLNVEAQPPGTYVEPTVSPIMMEGS</sequence>
<comment type="caution">
    <text evidence="13">The sequence shown here is derived from an EMBL/GenBank/DDBJ whole genome shotgun (WGS) entry which is preliminary data.</text>
</comment>
<dbReference type="PANTHER" id="PTHR21496">
    <property type="entry name" value="FERREDOXIN-RELATED"/>
    <property type="match status" value="1"/>
</dbReference>
<dbReference type="Pfam" id="PF01794">
    <property type="entry name" value="Ferric_reduct"/>
    <property type="match status" value="1"/>
</dbReference>
<keyword evidence="8 11" id="KW-0472">Membrane</keyword>
<protein>
    <submittedName>
        <fullName evidence="13">Ferredoxin subunit of nitrite reductase or a ring-hydroxylating dioxygenase</fullName>
    </submittedName>
</protein>
<organism evidence="13 14">
    <name type="scientific">Pseudovibrio ascidiaceicola</name>
    <dbReference type="NCBI Taxonomy" id="285279"/>
    <lineage>
        <taxon>Bacteria</taxon>
        <taxon>Pseudomonadati</taxon>
        <taxon>Pseudomonadota</taxon>
        <taxon>Alphaproteobacteria</taxon>
        <taxon>Hyphomicrobiales</taxon>
        <taxon>Stappiaceae</taxon>
        <taxon>Pseudovibrio</taxon>
    </lineage>
</organism>
<keyword evidence="13" id="KW-0560">Oxidoreductase</keyword>
<dbReference type="Proteomes" id="UP000199598">
    <property type="component" value="Unassembled WGS sequence"/>
</dbReference>
<dbReference type="PROSITE" id="PS51296">
    <property type="entry name" value="RIESKE"/>
    <property type="match status" value="1"/>
</dbReference>
<evidence type="ECO:0000256" key="7">
    <source>
        <dbReference type="ARBA" id="ARBA00023014"/>
    </source>
</evidence>
<evidence type="ECO:0000256" key="10">
    <source>
        <dbReference type="ARBA" id="ARBA00038001"/>
    </source>
</evidence>
<comment type="subcellular location">
    <subcellularLocation>
        <location evidence="1">Membrane</location>
        <topology evidence="1">Multi-pass membrane protein</topology>
    </subcellularLocation>
</comment>
<evidence type="ECO:0000313" key="13">
    <source>
        <dbReference type="EMBL" id="SFK34587.1"/>
    </source>
</evidence>
<keyword evidence="14" id="KW-1185">Reference proteome</keyword>
<evidence type="ECO:0000313" key="14">
    <source>
        <dbReference type="Proteomes" id="UP000199598"/>
    </source>
</evidence>
<evidence type="ECO:0000256" key="1">
    <source>
        <dbReference type="ARBA" id="ARBA00004141"/>
    </source>
</evidence>
<feature type="transmembrane region" description="Helical" evidence="11">
    <location>
        <begin position="15"/>
        <end position="35"/>
    </location>
</feature>
<dbReference type="EMBL" id="FOSK01000004">
    <property type="protein sequence ID" value="SFK34587.1"/>
    <property type="molecule type" value="Genomic_DNA"/>
</dbReference>
<dbReference type="GO" id="GO:0051213">
    <property type="term" value="F:dioxygenase activity"/>
    <property type="evidence" value="ECO:0007669"/>
    <property type="project" value="UniProtKB-KW"/>
</dbReference>
<keyword evidence="2 11" id="KW-0812">Transmembrane</keyword>
<keyword evidence="3" id="KW-0001">2Fe-2S</keyword>
<comment type="cofactor">
    <cofactor evidence="9">
        <name>[2Fe-2S] cluster</name>
        <dbReference type="ChEBI" id="CHEBI:190135"/>
    </cofactor>
</comment>
<evidence type="ECO:0000256" key="4">
    <source>
        <dbReference type="ARBA" id="ARBA00022723"/>
    </source>
</evidence>
<proteinExistence type="inferred from homology"/>
<evidence type="ECO:0000256" key="8">
    <source>
        <dbReference type="ARBA" id="ARBA00023136"/>
    </source>
</evidence>
<dbReference type="InterPro" id="IPR013130">
    <property type="entry name" value="Fe3_Rdtase_TM_dom"/>
</dbReference>
<dbReference type="Pfam" id="PF00355">
    <property type="entry name" value="Rieske"/>
    <property type="match status" value="1"/>
</dbReference>
<dbReference type="Gene3D" id="2.102.10.10">
    <property type="entry name" value="Rieske [2Fe-2S] iron-sulphur domain"/>
    <property type="match status" value="1"/>
</dbReference>
<evidence type="ECO:0000256" key="3">
    <source>
        <dbReference type="ARBA" id="ARBA00022714"/>
    </source>
</evidence>
<accession>A0A1I3YRL7</accession>
<feature type="transmembrane region" description="Helical" evidence="11">
    <location>
        <begin position="131"/>
        <end position="152"/>
    </location>
</feature>
<dbReference type="RefSeq" id="WP_093518821.1">
    <property type="nucleotide sequence ID" value="NZ_FOSK01000004.1"/>
</dbReference>
<feature type="transmembrane region" description="Helical" evidence="11">
    <location>
        <begin position="55"/>
        <end position="76"/>
    </location>
</feature>
<dbReference type="InterPro" id="IPR017941">
    <property type="entry name" value="Rieske_2Fe-2S"/>
</dbReference>